<dbReference type="Proteomes" id="UP000199495">
    <property type="component" value="Unassembled WGS sequence"/>
</dbReference>
<evidence type="ECO:0000313" key="3">
    <source>
        <dbReference type="Proteomes" id="UP000199495"/>
    </source>
</evidence>
<feature type="transmembrane region" description="Helical" evidence="1">
    <location>
        <begin position="193"/>
        <end position="213"/>
    </location>
</feature>
<keyword evidence="3" id="KW-1185">Reference proteome</keyword>
<protein>
    <submittedName>
        <fullName evidence="2">Uncharacterized conserved protein</fullName>
    </submittedName>
</protein>
<name>A0A1G7Y8J2_9HYPH</name>
<dbReference type="PIRSF" id="PIRSF033239">
    <property type="entry name" value="ExoD"/>
    <property type="match status" value="1"/>
</dbReference>
<dbReference type="EMBL" id="FNCS01000012">
    <property type="protein sequence ID" value="SDG92270.1"/>
    <property type="molecule type" value="Genomic_DNA"/>
</dbReference>
<dbReference type="PANTHER" id="PTHR41795">
    <property type="entry name" value="EXOPOLYSACCHARIDE SYNTHESIS PROTEIN"/>
    <property type="match status" value="1"/>
</dbReference>
<dbReference type="InterPro" id="IPR010331">
    <property type="entry name" value="ExoD"/>
</dbReference>
<evidence type="ECO:0000313" key="2">
    <source>
        <dbReference type="EMBL" id="SDG92270.1"/>
    </source>
</evidence>
<dbReference type="PANTHER" id="PTHR41795:SF1">
    <property type="entry name" value="EXOPOLYSACCHARIDE SYNTHESIS PROTEIN"/>
    <property type="match status" value="1"/>
</dbReference>
<reference evidence="2 3" key="1">
    <citation type="submission" date="2016-10" db="EMBL/GenBank/DDBJ databases">
        <authorList>
            <person name="de Groot N.N."/>
        </authorList>
    </citation>
    <scope>NUCLEOTIDE SEQUENCE [LARGE SCALE GENOMIC DNA]</scope>
    <source>
        <strain evidence="2 3">CGMCC 1.10267</strain>
    </source>
</reference>
<evidence type="ECO:0000256" key="1">
    <source>
        <dbReference type="SAM" id="Phobius"/>
    </source>
</evidence>
<gene>
    <name evidence="2" type="ORF">SAMN04487974_11296</name>
</gene>
<dbReference type="STRING" id="440168.SAMN04487974_11296"/>
<keyword evidence="1" id="KW-0472">Membrane</keyword>
<organism evidence="2 3">
    <name type="scientific">Pelagibacterium luteolum</name>
    <dbReference type="NCBI Taxonomy" id="440168"/>
    <lineage>
        <taxon>Bacteria</taxon>
        <taxon>Pseudomonadati</taxon>
        <taxon>Pseudomonadota</taxon>
        <taxon>Alphaproteobacteria</taxon>
        <taxon>Hyphomicrobiales</taxon>
        <taxon>Devosiaceae</taxon>
        <taxon>Pelagibacterium</taxon>
    </lineage>
</organism>
<keyword evidence="1" id="KW-1133">Transmembrane helix</keyword>
<proteinExistence type="predicted"/>
<accession>A0A1G7Y8J2</accession>
<sequence>MPRLAITQKRGSDRRVLAVDEDAVPPTASEVIDDLLAACKDRDRIAIGDVVDRLGAAGFPMLVLVLVLPALIPIPGPYGMVFGTAVAVLAIQMIIGRRKPWLPAVLTRRSVSTRVLTNAGKRARGWLVAIEYLHAPGRFKWLAGRQAGRVAGLMILPLSIMIGLPIPFGNVPPVAAIAMIAFALILRDGLALILAFVAAILAAAWVAFVFWFGGELLNRIWPLFG</sequence>
<feature type="transmembrane region" description="Helical" evidence="1">
    <location>
        <begin position="78"/>
        <end position="95"/>
    </location>
</feature>
<feature type="transmembrane region" description="Helical" evidence="1">
    <location>
        <begin position="147"/>
        <end position="164"/>
    </location>
</feature>
<keyword evidence="1" id="KW-0812">Transmembrane</keyword>
<feature type="transmembrane region" description="Helical" evidence="1">
    <location>
        <begin position="50"/>
        <end position="72"/>
    </location>
</feature>
<dbReference type="AlphaFoldDB" id="A0A1G7Y8J2"/>
<dbReference type="Pfam" id="PF06055">
    <property type="entry name" value="ExoD"/>
    <property type="match status" value="1"/>
</dbReference>